<feature type="transmembrane region" description="Helical" evidence="1">
    <location>
        <begin position="61"/>
        <end position="82"/>
    </location>
</feature>
<accession>A0AAQ1MC07</accession>
<dbReference type="PANTHER" id="PTHR40078:SF1">
    <property type="entry name" value="INTEGRAL MEMBRANE PROTEIN"/>
    <property type="match status" value="1"/>
</dbReference>
<reference evidence="2 5" key="3">
    <citation type="journal article" date="2019" name="Nat. Med.">
        <title>A library of human gut bacterial isolates paired with longitudinal multiomics data enables mechanistic microbiome research.</title>
        <authorList>
            <person name="Poyet M."/>
            <person name="Groussin M."/>
            <person name="Gibbons S.M."/>
            <person name="Avila-Pacheco J."/>
            <person name="Jiang X."/>
            <person name="Kearney S.M."/>
            <person name="Perrotta A.R."/>
            <person name="Berdy B."/>
            <person name="Zhao S."/>
            <person name="Lieberman T.D."/>
            <person name="Swanson P.K."/>
            <person name="Smith M."/>
            <person name="Roesemann S."/>
            <person name="Alexander J.E."/>
            <person name="Rich S.A."/>
            <person name="Livny J."/>
            <person name="Vlamakis H."/>
            <person name="Clish C."/>
            <person name="Bullock K."/>
            <person name="Deik A."/>
            <person name="Scott J."/>
            <person name="Pierce K.A."/>
            <person name="Xavier R.J."/>
            <person name="Alm E.J."/>
        </authorList>
    </citation>
    <scope>NUCLEOTIDE SEQUENCE [LARGE SCALE GENOMIC DNA]</scope>
    <source>
        <strain evidence="2 5">BIOML-A2</strain>
    </source>
</reference>
<keyword evidence="1" id="KW-0812">Transmembrane</keyword>
<dbReference type="InterPro" id="IPR038750">
    <property type="entry name" value="YczE/YyaS-like"/>
</dbReference>
<keyword evidence="1" id="KW-1133">Transmembrane helix</keyword>
<dbReference type="EMBL" id="FQVY01000001">
    <property type="protein sequence ID" value="SHF81203.1"/>
    <property type="molecule type" value="Genomic_DNA"/>
</dbReference>
<evidence type="ECO:0000313" key="2">
    <source>
        <dbReference type="EMBL" id="MZL70058.1"/>
    </source>
</evidence>
<keyword evidence="1" id="KW-0472">Membrane</keyword>
<evidence type="ECO:0000313" key="3">
    <source>
        <dbReference type="EMBL" id="SHF81203.1"/>
    </source>
</evidence>
<feature type="transmembrane region" description="Helical" evidence="1">
    <location>
        <begin position="87"/>
        <end position="106"/>
    </location>
</feature>
<dbReference type="Proteomes" id="UP000474718">
    <property type="component" value="Unassembled WGS sequence"/>
</dbReference>
<dbReference type="Proteomes" id="UP000184089">
    <property type="component" value="Unassembled WGS sequence"/>
</dbReference>
<reference evidence="4" key="2">
    <citation type="submission" date="2016-11" db="EMBL/GenBank/DDBJ databases">
        <authorList>
            <person name="Jaros S."/>
            <person name="Januszkiewicz K."/>
            <person name="Wedrychowicz H."/>
        </authorList>
    </citation>
    <scope>NUCLEOTIDE SEQUENCE [LARGE SCALE GENOMIC DNA]</scope>
    <source>
        <strain evidence="4">DSM 4029</strain>
    </source>
</reference>
<evidence type="ECO:0000313" key="5">
    <source>
        <dbReference type="Proteomes" id="UP000474718"/>
    </source>
</evidence>
<proteinExistence type="predicted"/>
<evidence type="ECO:0000256" key="1">
    <source>
        <dbReference type="SAM" id="Phobius"/>
    </source>
</evidence>
<name>A0AAQ1MC07_9FIRM</name>
<reference evidence="3" key="1">
    <citation type="submission" date="2016-11" db="EMBL/GenBank/DDBJ databases">
        <authorList>
            <person name="Varghese N."/>
            <person name="Submissions S."/>
        </authorList>
    </citation>
    <scope>NUCLEOTIDE SEQUENCE</scope>
    <source>
        <strain evidence="3">DSM 4029</strain>
    </source>
</reference>
<dbReference type="RefSeq" id="WP_021658930.1">
    <property type="nucleotide sequence ID" value="NZ_FQVY01000001.1"/>
</dbReference>
<feature type="transmembrane region" description="Helical" evidence="1">
    <location>
        <begin position="126"/>
        <end position="148"/>
    </location>
</feature>
<dbReference type="PANTHER" id="PTHR40078">
    <property type="entry name" value="INTEGRAL MEMBRANE PROTEIN-RELATED"/>
    <property type="match status" value="1"/>
</dbReference>
<feature type="transmembrane region" description="Helical" evidence="1">
    <location>
        <begin position="169"/>
        <end position="199"/>
    </location>
</feature>
<sequence length="254" mass="27722">MWLKQLYNDKLGNMTVKQVLVKTILMFIAAAVSAFGVGLFICSGLGSDPISVWLDGLDHTFHFGIGMASTINNNVTLVVAILFAFKYINVGTVINSVFFSVALGLYEPFMRSFIAAHNNLWVRSAYIALGLVFMILGLALVVSLRFGFGNTDSILFRIMDKHPTFQYRFMKIALDGCYIIAGFLMGGVVSVGTIIAFVLTGPGISACVPVIDKLILTPLGVGDHHNREMNKCSKEAEVIEVPVEETAEVLKSED</sequence>
<gene>
    <name evidence="2" type="ORF">GT747_09870</name>
    <name evidence="3" type="ORF">SAMN05444424_0768</name>
</gene>
<comment type="caution">
    <text evidence="3">The sequence shown here is derived from an EMBL/GenBank/DDBJ whole genome shotgun (WGS) entry which is preliminary data.</text>
</comment>
<dbReference type="EMBL" id="WWVX01000007">
    <property type="protein sequence ID" value="MZL70058.1"/>
    <property type="molecule type" value="Genomic_DNA"/>
</dbReference>
<dbReference type="AlphaFoldDB" id="A0AAQ1MC07"/>
<feature type="transmembrane region" description="Helical" evidence="1">
    <location>
        <begin position="20"/>
        <end position="41"/>
    </location>
</feature>
<organism evidence="3 4">
    <name type="scientific">Bittarella massiliensis</name>
    <name type="common">ex Durand et al. 2017</name>
    <dbReference type="NCBI Taxonomy" id="1720313"/>
    <lineage>
        <taxon>Bacteria</taxon>
        <taxon>Bacillati</taxon>
        <taxon>Bacillota</taxon>
        <taxon>Clostridia</taxon>
        <taxon>Eubacteriales</taxon>
        <taxon>Oscillospiraceae</taxon>
        <taxon>Bittarella (ex Durand et al. 2017)</taxon>
    </lineage>
</organism>
<keyword evidence="5" id="KW-1185">Reference proteome</keyword>
<evidence type="ECO:0000313" key="4">
    <source>
        <dbReference type="Proteomes" id="UP000184089"/>
    </source>
</evidence>
<dbReference type="Pfam" id="PF19700">
    <property type="entry name" value="DUF6198"/>
    <property type="match status" value="1"/>
</dbReference>
<evidence type="ECO:0008006" key="6">
    <source>
        <dbReference type="Google" id="ProtNLM"/>
    </source>
</evidence>
<protein>
    <recommendedName>
        <fullName evidence="6">YitT family protein</fullName>
    </recommendedName>
</protein>